<feature type="region of interest" description="Disordered" evidence="1">
    <location>
        <begin position="98"/>
        <end position="141"/>
    </location>
</feature>
<feature type="compositionally biased region" description="Polar residues" evidence="1">
    <location>
        <begin position="124"/>
        <end position="133"/>
    </location>
</feature>
<evidence type="ECO:0000256" key="1">
    <source>
        <dbReference type="SAM" id="MobiDB-lite"/>
    </source>
</evidence>
<organism evidence="2">
    <name type="scientific">Psilocybe cubensis</name>
    <name type="common">Psychedelic mushroom</name>
    <name type="synonym">Stropharia cubensis</name>
    <dbReference type="NCBI Taxonomy" id="181762"/>
    <lineage>
        <taxon>Eukaryota</taxon>
        <taxon>Fungi</taxon>
        <taxon>Dikarya</taxon>
        <taxon>Basidiomycota</taxon>
        <taxon>Agaricomycotina</taxon>
        <taxon>Agaricomycetes</taxon>
        <taxon>Agaricomycetidae</taxon>
        <taxon>Agaricales</taxon>
        <taxon>Agaricineae</taxon>
        <taxon>Strophariaceae</taxon>
        <taxon>Psilocybe</taxon>
    </lineage>
</organism>
<sequence length="141" mass="15325">MSGKNVTDVTLGAVRIFTDAIAPDVRESDSEITIHQAFVTEDIQRRRRASELPALATAFQAAPAPSASKPKCAFCDMTNHAMDKCHKFIAAQKDAKERVKAARKGNRAHKASEAFSEEKESTKHSTGTDTFQTPHAKRGAA</sequence>
<dbReference type="AlphaFoldDB" id="A0A8H8CEZ8"/>
<proteinExistence type="predicted"/>
<protein>
    <submittedName>
        <fullName evidence="2">Uncharacterized protein</fullName>
    </submittedName>
</protein>
<reference evidence="2" key="1">
    <citation type="submission" date="2021-02" db="EMBL/GenBank/DDBJ databases">
        <title>Psilocybe cubensis genome.</title>
        <authorList>
            <person name="Mckernan K.J."/>
            <person name="Crawford S."/>
            <person name="Trippe A."/>
            <person name="Kane L.T."/>
            <person name="Mclaughlin S."/>
        </authorList>
    </citation>
    <scope>NUCLEOTIDE SEQUENCE [LARGE SCALE GENOMIC DNA]</scope>
    <source>
        <strain evidence="2">MGC-MH-2018</strain>
    </source>
</reference>
<gene>
    <name evidence="2" type="ORF">JR316_011965</name>
</gene>
<evidence type="ECO:0000313" key="2">
    <source>
        <dbReference type="EMBL" id="KAG5163098.1"/>
    </source>
</evidence>
<accession>A0A8H8CEZ8</accession>
<feature type="compositionally biased region" description="Basic and acidic residues" evidence="1">
    <location>
        <begin position="110"/>
        <end position="123"/>
    </location>
</feature>
<comment type="caution">
    <text evidence="2">The sequence shown here is derived from an EMBL/GenBank/DDBJ whole genome shotgun (WGS) entry which is preliminary data.</text>
</comment>
<name>A0A8H8CEZ8_PSICU</name>
<dbReference type="EMBL" id="JAFIQS010000016">
    <property type="protein sequence ID" value="KAG5163098.1"/>
    <property type="molecule type" value="Genomic_DNA"/>
</dbReference>